<dbReference type="EC" id="2.1.1.220" evidence="1"/>
<evidence type="ECO:0000256" key="2">
    <source>
        <dbReference type="ARBA" id="ARBA00015963"/>
    </source>
</evidence>
<dbReference type="GO" id="GO:0160107">
    <property type="term" value="F:tRNA (adenine(58)-N1)-methyltransferase activity"/>
    <property type="evidence" value="ECO:0007669"/>
    <property type="project" value="UniProtKB-EC"/>
</dbReference>
<name>A0A8J2T5I0_ZYGB2</name>
<protein>
    <recommendedName>
        <fullName evidence="2">tRNA (adenine(58)-N(1))-methyltransferase catalytic subunit TRM61</fullName>
        <ecNumber evidence="1">2.1.1.220</ecNumber>
    </recommendedName>
    <alternativeName>
        <fullName evidence="3">tRNA(m1A58)-methyltransferase subunit TRM61</fullName>
    </alternativeName>
</protein>
<dbReference type="Gene3D" id="3.40.50.150">
    <property type="entry name" value="Vaccinia Virus protein VP39"/>
    <property type="match status" value="1"/>
</dbReference>
<accession>A0A8J2T5I0</accession>
<dbReference type="AlphaFoldDB" id="A0A8J2T5I0"/>
<dbReference type="EMBL" id="HG316455">
    <property type="protein sequence ID" value="CDF88391.1"/>
    <property type="molecule type" value="Genomic_DNA"/>
</dbReference>
<evidence type="ECO:0000313" key="4">
    <source>
        <dbReference type="EMBL" id="CDF88391.1"/>
    </source>
</evidence>
<reference evidence="5" key="1">
    <citation type="journal article" date="2013" name="Genome Announc.">
        <title>Genome sequence of the food spoilage yeast Zygosaccharomyces bailii CLIB 213(T).</title>
        <authorList>
            <person name="Galeote V."/>
            <person name="Bigey F."/>
            <person name="Devillers H."/>
            <person name="Neuveglise C."/>
            <person name="Dequin S."/>
        </authorList>
    </citation>
    <scope>NUCLEOTIDE SEQUENCE [LARGE SCALE GENOMIC DNA]</scope>
    <source>
        <strain evidence="5">CLIB 213 / ATCC 58445 / CBS 680 / CCRC 21525 / NBRC 1098 / NCYC 1416 / NRRL Y-2227</strain>
    </source>
</reference>
<dbReference type="InterPro" id="IPR029063">
    <property type="entry name" value="SAM-dependent_MTases_sf"/>
</dbReference>
<dbReference type="InterPro" id="IPR014816">
    <property type="entry name" value="tRNA_MeTrfase_Gcd14"/>
</dbReference>
<dbReference type="PANTHER" id="PTHR12133:SF1">
    <property type="entry name" value="TRNA (ADENINE(58)-N(1))-METHYLTRANSFERASE, MITOCHONDRIAL"/>
    <property type="match status" value="1"/>
</dbReference>
<dbReference type="OrthoDB" id="5585464at2759"/>
<evidence type="ECO:0000256" key="1">
    <source>
        <dbReference type="ARBA" id="ARBA00012796"/>
    </source>
</evidence>
<dbReference type="Proteomes" id="UP000019375">
    <property type="component" value="Unassembled WGS sequence"/>
</dbReference>
<dbReference type="GO" id="GO:0030488">
    <property type="term" value="P:tRNA methylation"/>
    <property type="evidence" value="ECO:0007669"/>
    <property type="project" value="InterPro"/>
</dbReference>
<dbReference type="GO" id="GO:0031515">
    <property type="term" value="C:tRNA (m1A) methyltransferase complex"/>
    <property type="evidence" value="ECO:0007669"/>
    <property type="project" value="InterPro"/>
</dbReference>
<proteinExistence type="predicted"/>
<dbReference type="GO" id="GO:0005739">
    <property type="term" value="C:mitochondrion"/>
    <property type="evidence" value="ECO:0007669"/>
    <property type="project" value="TreeGrafter"/>
</dbReference>
<evidence type="ECO:0000256" key="3">
    <source>
        <dbReference type="ARBA" id="ARBA00033309"/>
    </source>
</evidence>
<dbReference type="PANTHER" id="PTHR12133">
    <property type="entry name" value="TRNA (ADENINE(58)-N(1))-METHYLTRANSFERASE"/>
    <property type="match status" value="1"/>
</dbReference>
<dbReference type="SUPFAM" id="SSF53335">
    <property type="entry name" value="S-adenosyl-L-methionine-dependent methyltransferases"/>
    <property type="match status" value="1"/>
</dbReference>
<evidence type="ECO:0000313" key="5">
    <source>
        <dbReference type="Proteomes" id="UP000019375"/>
    </source>
</evidence>
<sequence length="392" mass="44330">MTVKYSKICLFSKRFQHTFQPFDIVLARSLAKPNEKFHLSQPLQAGKTINTGNGPLKHEDIIGKPYRSLLTTAQTSSHKYMLCKPTMEDYIVNRRREAQPIYSLDAGLIVQLSDIHVDFPEMEIGDALTIEPPHSFQRLHIDDPFDERLLRNLTERYESLRQDLRTRQPPKQYMECGTGHGSLTLNICRAIHSGNAFYNGNNSTRGAILHSLDRNEKHLSVGIRNLKHYEKGMYWPDVEFHLLNNMDGPTLWLKGEVGSYYRDVVGCQNAEGFLSGAFLDMPSPELHLSAIASNLLTECPLVVFVPSVMQLWDCLSLIKRQGIPLSLTRVCELMAGSGGGGMREWDLRRTFVRETGQESMVVRPKVGIRVVGGGFIGLFKKLPADSVVKQWT</sequence>
<dbReference type="PROSITE" id="PS51620">
    <property type="entry name" value="SAM_TRM61"/>
    <property type="match status" value="1"/>
</dbReference>
<keyword evidence="5" id="KW-1185">Reference proteome</keyword>
<gene>
    <name evidence="4" type="ORF">BN860_09120g</name>
</gene>
<organism evidence="4 5">
    <name type="scientific">Zygosaccharomyces bailii (strain CLIB 213 / ATCC 58445 / CBS 680 / BCRC 21525 / NBRC 1098 / NCYC 1416 / NRRL Y-2227)</name>
    <dbReference type="NCBI Taxonomy" id="1333698"/>
    <lineage>
        <taxon>Eukaryota</taxon>
        <taxon>Fungi</taxon>
        <taxon>Dikarya</taxon>
        <taxon>Ascomycota</taxon>
        <taxon>Saccharomycotina</taxon>
        <taxon>Saccharomycetes</taxon>
        <taxon>Saccharomycetales</taxon>
        <taxon>Saccharomycetaceae</taxon>
        <taxon>Zygosaccharomyces</taxon>
    </lineage>
</organism>